<dbReference type="OrthoDB" id="5241668at2"/>
<accession>A0A543AT49</accession>
<keyword evidence="4" id="KW-1185">Reference proteome</keyword>
<comment type="caution">
    <text evidence="3">The sequence shown here is derived from an EMBL/GenBank/DDBJ whole genome shotgun (WGS) entry which is preliminary data.</text>
</comment>
<keyword evidence="1" id="KW-0812">Transmembrane</keyword>
<dbReference type="InParanoid" id="A0A543AT49"/>
<evidence type="ECO:0000313" key="3">
    <source>
        <dbReference type="EMBL" id="TQL75764.1"/>
    </source>
</evidence>
<keyword evidence="1" id="KW-1133">Transmembrane helix</keyword>
<feature type="domain" description="DUF4350" evidence="2">
    <location>
        <begin position="65"/>
        <end position="231"/>
    </location>
</feature>
<proteinExistence type="predicted"/>
<sequence length="430" mass="46413">MSATATRDRPDDVNAPPARPAFKGRRFWLSVLVAVVVIVLTIVAVFIESPAPGDEDFLSPAATGDIGSSVLMEELSAAGIQVDRYTDAGEALSAAASGNATLFMPAPDFLNSEQRFQLLNTAGGDLSIVAVDPSQAFLNELWLRQDGAARIAAKTLPSNCELPGVSGSAQFGRQSYVAVDPQQIDWRFCFDGHLAWLREGSVTVTVVGAADPFTNEWIDEADNRAVATALLSGQPRVIWLDVHALAPPAPPSPPDQQLPDQNDQKSFEMPRVPIQYPEAGDTNPLYDALPGWLWAGLVGLLIMMILAALWRGRRLGPPVVEPLPVSVPAAETVYGRASLYQRAGAYPQAIRSLRAGAVHRIRPVIGVSSQAEDTDVITAVARRTGWTPDQVGQVLFHSQPRDERELRKISHALDQLVSAVENSRPQGRDE</sequence>
<gene>
    <name evidence="3" type="ORF">FB566_1278</name>
</gene>
<dbReference type="EMBL" id="VFOW01000001">
    <property type="protein sequence ID" value="TQL75764.1"/>
    <property type="molecule type" value="Genomic_DNA"/>
</dbReference>
<organism evidence="3 4">
    <name type="scientific">Stackebrandtia endophytica</name>
    <dbReference type="NCBI Taxonomy" id="1496996"/>
    <lineage>
        <taxon>Bacteria</taxon>
        <taxon>Bacillati</taxon>
        <taxon>Actinomycetota</taxon>
        <taxon>Actinomycetes</taxon>
        <taxon>Glycomycetales</taxon>
        <taxon>Glycomycetaceae</taxon>
        <taxon>Stackebrandtia</taxon>
    </lineage>
</organism>
<protein>
    <recommendedName>
        <fullName evidence="2">DUF4350 domain-containing protein</fullName>
    </recommendedName>
</protein>
<keyword evidence="1" id="KW-0472">Membrane</keyword>
<dbReference type="AlphaFoldDB" id="A0A543AT49"/>
<feature type="transmembrane region" description="Helical" evidence="1">
    <location>
        <begin position="291"/>
        <end position="310"/>
    </location>
</feature>
<evidence type="ECO:0000256" key="1">
    <source>
        <dbReference type="SAM" id="Phobius"/>
    </source>
</evidence>
<name>A0A543AT49_9ACTN</name>
<dbReference type="RefSeq" id="WP_142036160.1">
    <property type="nucleotide sequence ID" value="NZ_JBHTGS010000001.1"/>
</dbReference>
<dbReference type="Proteomes" id="UP000317043">
    <property type="component" value="Unassembled WGS sequence"/>
</dbReference>
<dbReference type="InterPro" id="IPR025646">
    <property type="entry name" value="DUF4350"/>
</dbReference>
<reference evidence="3 4" key="1">
    <citation type="submission" date="2019-06" db="EMBL/GenBank/DDBJ databases">
        <title>Sequencing the genomes of 1000 actinobacteria strains.</title>
        <authorList>
            <person name="Klenk H.-P."/>
        </authorList>
    </citation>
    <scope>NUCLEOTIDE SEQUENCE [LARGE SCALE GENOMIC DNA]</scope>
    <source>
        <strain evidence="3 4">DSM 45928</strain>
    </source>
</reference>
<evidence type="ECO:0000313" key="4">
    <source>
        <dbReference type="Proteomes" id="UP000317043"/>
    </source>
</evidence>
<dbReference type="Pfam" id="PF14258">
    <property type="entry name" value="DUF4350"/>
    <property type="match status" value="1"/>
</dbReference>
<evidence type="ECO:0000259" key="2">
    <source>
        <dbReference type="Pfam" id="PF14258"/>
    </source>
</evidence>
<feature type="transmembrane region" description="Helical" evidence="1">
    <location>
        <begin position="27"/>
        <end position="47"/>
    </location>
</feature>